<keyword evidence="3" id="KW-0378">Hydrolase</keyword>
<dbReference type="GO" id="GO:0008234">
    <property type="term" value="F:cysteine-type peptidase activity"/>
    <property type="evidence" value="ECO:0007669"/>
    <property type="project" value="InterPro"/>
</dbReference>
<organism evidence="6">
    <name type="scientific">Triticum aestivum</name>
    <name type="common">Wheat</name>
    <dbReference type="NCBI Taxonomy" id="4565"/>
    <lineage>
        <taxon>Eukaryota</taxon>
        <taxon>Viridiplantae</taxon>
        <taxon>Streptophyta</taxon>
        <taxon>Embryophyta</taxon>
        <taxon>Tracheophyta</taxon>
        <taxon>Spermatophyta</taxon>
        <taxon>Magnoliopsida</taxon>
        <taxon>Liliopsida</taxon>
        <taxon>Poales</taxon>
        <taxon>Poaceae</taxon>
        <taxon>BOP clade</taxon>
        <taxon>Pooideae</taxon>
        <taxon>Triticodae</taxon>
        <taxon>Triticeae</taxon>
        <taxon>Triticinae</taxon>
        <taxon>Triticum</taxon>
    </lineage>
</organism>
<dbReference type="InterPro" id="IPR003653">
    <property type="entry name" value="Peptidase_C48_C"/>
</dbReference>
<evidence type="ECO:0000256" key="4">
    <source>
        <dbReference type="SAM" id="MobiDB-lite"/>
    </source>
</evidence>
<dbReference type="InterPro" id="IPR038765">
    <property type="entry name" value="Papain-like_cys_pep_sf"/>
</dbReference>
<feature type="region of interest" description="Disordered" evidence="4">
    <location>
        <begin position="1"/>
        <end position="21"/>
    </location>
</feature>
<evidence type="ECO:0000256" key="1">
    <source>
        <dbReference type="ARBA" id="ARBA00005234"/>
    </source>
</evidence>
<feature type="region of interest" description="Disordered" evidence="4">
    <location>
        <begin position="745"/>
        <end position="765"/>
    </location>
</feature>
<gene>
    <name evidence="6" type="ORF">TRAES_3BF092500050CFD_c1</name>
</gene>
<accession>A0A077RSH2</accession>
<proteinExistence type="inferred from homology"/>
<name>A0A077RSH2_WHEAT</name>
<sequence length="1618" mass="179450">MRRKVATLVSPRERRPAGSTPGVEVALARAPLLLNEHLAAVILDCVADFVFADVGVPVPPDSDKSERFQDLVNVIFEKPNPLEELANVAVNDSHGVPEDIADVVKNINDGMYSLNSQSVDGTEPVTQAEDVPMQLQLEDERIRNKKYDFQRRKELERRQKATCVQISDEDVAQAPKCVGDEGGDTAFSTVDAGSHQSDMPVKTNLMQTRLMQVFDLDAVKEKKVVLKRKMPDRNLDGTQRHSPRVKAGSQPGNSKADGDSVVVKIGPRTLGGCPVHRSPRGLTNKKPSSSPLQERTLLKENKKCKVHPAKVNKGVKKRACVEAEDVVFEEDDIEVDSEDEFAVPVSVMSPVKPVGGNAGKVALDEGDQRKLNLTVRCSLGEVEACAKFLESRVKSNISGPLMGVLYLRIDLDTMTLDMGEANKKLHITSDGIHQLFGFPRGGRSAPRPSDDGYDDALMKLITDLDISRNKDIRTKDLRNKLKVLVKDTSKDDLALKVFFIIVFMKVVFPGSAPRVSREAAMFEGLVFEDMAKMDYCQLMVDDLRRVVAKYQDGDTMGKAITRCAIGPVLMYLDCLIHGKTTEPNMRVPRICFMDPAKLSDLVDADLIKKSMQIQRLGCLGSFRNASTSQRQGSGIDVVVSALERVEHILSNVCSELQKVPTTIERLSCINGILPEGHQFNAEEAVDYIEMERNLIGDMCDGAADLVQSSVRLLNNMNHFKTMQDSRCKPYEESANVVIKQIEQDEAAATDNRASDGTEANVSDHEMNDVGLERLDVDIEQDEAAATDSRADDGTKANVSDHHTNDVVLEHPVVDETSHNVEAAIDHGVNDPSTDKCKGPLVGDEPCLPVGDVALNVSSSKINGVAVNASKFCSYYSLFLNLRNVGTKVADEDAGAASILDAKSPGVGIAGNENVSDCEDFPPENFLPGGLDYDDALQDASSMEEVPSEDDDLLLSISSGPLTQEALLSPQDFLSTDRESAAILVSSQDVPSSNPETGGIMVSSQELPSSSNPDSPVVELIIFILFLQAESGNVVKKYRDTDKLIVPRWVTTKIRDGNIDSNVLNWFTRSGADGFDQVWELLFPTLDSPSFVATMKPSEESGHWCLIVLNLRFRHFECLDSLHDETWGDAVRFLRNMTDNIKKPQRESSVDRAKPFSPVHIDGFCCEFVQTYHCREDGVIEMVDYSHEDILDIRKTLLYTCATSDVFDVDFRGEWLDLGEHDYRFFGNQFSELEHVAIDLSQGRSPEKTRSGVMKGRLGSLKGSTAACAESPTTPKNPIVELIDSDDDVFDKIAGMGRVTRSAAAKGLSPLAGIVAHRAGGSRKDPALDSGNVQLHPHKFPHLDKARKLYNLFLSDEWREKYAENTFSMIPQPDESVTSFTGKRIWEVFAPGQMMEGDVMDFLIDDCKQDPERNADFAYGKRALLSPYFITVVVDCTFYDDENKVFNVESAARDFKSYVKDKEDLLSADLIMMPLFKPMILAKDKKVNHFSLYVMNRYRSSVDILDSLPYPKNHRPSKNTYHKDCEKIYNASKQPNWELFAKKPTFVKVPLQGPNECGHYTLKYAGSYDGEKIIENIQDNDPRIVDWNDEDLYRVVFNRNSQLVVTEVSKEVQALAPDA</sequence>
<evidence type="ECO:0000259" key="5">
    <source>
        <dbReference type="PROSITE" id="PS50600"/>
    </source>
</evidence>
<evidence type="ECO:0000256" key="3">
    <source>
        <dbReference type="ARBA" id="ARBA00022801"/>
    </source>
</evidence>
<evidence type="ECO:0000256" key="2">
    <source>
        <dbReference type="ARBA" id="ARBA00022670"/>
    </source>
</evidence>
<reference evidence="6" key="1">
    <citation type="journal article" date="2014" name="Science">
        <title>Structural and functional partitioning of bread wheat chromosome 3B.</title>
        <authorList>
            <person name="Choulet F."/>
            <person name="Alberti A."/>
            <person name="Theil S."/>
            <person name="Glover N."/>
            <person name="Barbe V."/>
            <person name="Daron J."/>
            <person name="Pingault L."/>
            <person name="Sourdille P."/>
            <person name="Couloux A."/>
            <person name="Paux E."/>
            <person name="Leroy P."/>
            <person name="Mangenot S."/>
            <person name="Guilhot N."/>
            <person name="Le Gouis J."/>
            <person name="Balfourier F."/>
            <person name="Alaux M."/>
            <person name="Jamilloux V."/>
            <person name="Poulain J."/>
            <person name="Durand C."/>
            <person name="Bellec A."/>
            <person name="Gaspin C."/>
            <person name="Safar J."/>
            <person name="Dolezel J."/>
            <person name="Rogers J."/>
            <person name="Vandepoele K."/>
            <person name="Aury J.M."/>
            <person name="Mayer K."/>
            <person name="Berges H."/>
            <person name="Quesneville H."/>
            <person name="Wincker P."/>
            <person name="Feuillet C."/>
        </authorList>
    </citation>
    <scope>NUCLEOTIDE SEQUENCE</scope>
</reference>
<dbReference type="PANTHER" id="PTHR34835">
    <property type="entry name" value="OS07G0283600 PROTEIN-RELATED"/>
    <property type="match status" value="1"/>
</dbReference>
<protein>
    <recommendedName>
        <fullName evidence="5">Ubiquitin-like protease family profile domain-containing protein</fullName>
    </recommendedName>
</protein>
<dbReference type="Gene3D" id="3.40.395.10">
    <property type="entry name" value="Adenoviral Proteinase, Chain A"/>
    <property type="match status" value="2"/>
</dbReference>
<evidence type="ECO:0000313" key="6">
    <source>
        <dbReference type="EMBL" id="CDM83282.1"/>
    </source>
</evidence>
<dbReference type="SUPFAM" id="SSF54001">
    <property type="entry name" value="Cysteine proteinases"/>
    <property type="match status" value="2"/>
</dbReference>
<feature type="compositionally biased region" description="Basic and acidic residues" evidence="4">
    <location>
        <begin position="229"/>
        <end position="239"/>
    </location>
</feature>
<dbReference type="PROSITE" id="PS50600">
    <property type="entry name" value="ULP_PROTEASE"/>
    <property type="match status" value="1"/>
</dbReference>
<comment type="similarity">
    <text evidence="1">Belongs to the peptidase C48 family.</text>
</comment>
<dbReference type="EMBL" id="HG670306">
    <property type="protein sequence ID" value="CDM83282.1"/>
    <property type="molecule type" value="Genomic_DNA"/>
</dbReference>
<dbReference type="HOGENOM" id="CLU_255682_0_0_1"/>
<dbReference type="GO" id="GO:0006508">
    <property type="term" value="P:proteolysis"/>
    <property type="evidence" value="ECO:0007669"/>
    <property type="project" value="UniProtKB-KW"/>
</dbReference>
<keyword evidence="2" id="KW-0645">Protease</keyword>
<feature type="domain" description="Ubiquitin-like protease family profile" evidence="5">
    <location>
        <begin position="982"/>
        <end position="1567"/>
    </location>
</feature>
<feature type="region of interest" description="Disordered" evidence="4">
    <location>
        <begin position="229"/>
        <end position="292"/>
    </location>
</feature>
<dbReference type="PANTHER" id="PTHR34835:SF67">
    <property type="entry name" value="AMINOTRANSFERASE-LIKE PLANT MOBILE DOMAIN-CONTAINING PROTEIN"/>
    <property type="match status" value="1"/>
</dbReference>